<sequence>MEDFHLSPREYENMPGFLATRAPGFVESKEYQAISQAESIPGIVIALFGEYFLRLQKTLLSIDRDQAVQGKVKECYKIIEYMASSKDPEVRNALITEIFHQLDPTDLQLREEVSKHLQTNSRVRYEKWMT</sequence>
<dbReference type="Proteomes" id="UP000001660">
    <property type="component" value="Chromosome"/>
</dbReference>
<name>D8PDY6_9BACT</name>
<evidence type="ECO:0000259" key="1">
    <source>
        <dbReference type="Pfam" id="PF24722"/>
    </source>
</evidence>
<dbReference type="Pfam" id="PF24722">
    <property type="entry name" value="DUF7674"/>
    <property type="match status" value="1"/>
</dbReference>
<organism evidence="2 3">
    <name type="scientific">Nitrospira defluvii</name>
    <dbReference type="NCBI Taxonomy" id="330214"/>
    <lineage>
        <taxon>Bacteria</taxon>
        <taxon>Pseudomonadati</taxon>
        <taxon>Nitrospirota</taxon>
        <taxon>Nitrospiria</taxon>
        <taxon>Nitrospirales</taxon>
        <taxon>Nitrospiraceae</taxon>
        <taxon>Nitrospira</taxon>
    </lineage>
</organism>
<evidence type="ECO:0000313" key="2">
    <source>
        <dbReference type="EMBL" id="CBK41445.1"/>
    </source>
</evidence>
<reference evidence="2 3" key="1">
    <citation type="journal article" date="2010" name="Proc. Natl. Acad. Sci. U.S.A.">
        <title>A Nitrospira metagenome illuminates the physiology and evolution of globally important nitrite-oxidizing bacteria.</title>
        <authorList>
            <person name="Lucker S."/>
            <person name="Wagner M."/>
            <person name="Maixner F."/>
            <person name="Pelletier E."/>
            <person name="Koch H."/>
            <person name="Vacherie B."/>
            <person name="Rattei T."/>
            <person name="Sinninghe Damste J."/>
            <person name="Spieck E."/>
            <person name="Le Paslier D."/>
            <person name="Daims H."/>
        </authorList>
    </citation>
    <scope>NUCLEOTIDE SEQUENCE [LARGE SCALE GENOMIC DNA]</scope>
</reference>
<protein>
    <recommendedName>
        <fullName evidence="1">DUF7674 domain-containing protein</fullName>
    </recommendedName>
</protein>
<dbReference type="InterPro" id="IPR056091">
    <property type="entry name" value="DUF7674"/>
</dbReference>
<keyword evidence="3" id="KW-1185">Reference proteome</keyword>
<dbReference type="AlphaFoldDB" id="D8PDY6"/>
<dbReference type="STRING" id="330214.NIDE1712"/>
<evidence type="ECO:0000313" key="3">
    <source>
        <dbReference type="Proteomes" id="UP000001660"/>
    </source>
</evidence>
<dbReference type="EMBL" id="FP929003">
    <property type="protein sequence ID" value="CBK41445.1"/>
    <property type="molecule type" value="Genomic_DNA"/>
</dbReference>
<feature type="domain" description="DUF7674" evidence="1">
    <location>
        <begin position="48"/>
        <end position="127"/>
    </location>
</feature>
<dbReference type="KEGG" id="nde:NIDE1712"/>
<accession>D8PDY6</accession>
<dbReference type="HOGENOM" id="CLU_1934212_0_0_0"/>
<proteinExistence type="predicted"/>
<gene>
    <name evidence="2" type="ORF">NIDE1712</name>
</gene>